<sequence>MKKILSKKQPEKNLLLSLKRRAGRDSRGRITVRHKGGGAKRLYRIVDFGQERQDSPAKVLAIEYDPYRTSFICLLQYDNGEKRYRICPHGLKIGDSVICSEKAEIKTGNRMKLKNIPVGTQVYNIEMEPGRGGKLVKGAGTSARVVAQEGKYTHLIFPSTETRKILAECCASIGQVSFPEHKFIKVGKAGRTRHKGIRPTVRGTTMNPCDHPHGGGEGRSSIGMKHAKTPWGKIAMGVRTRKKKWTSKLIIQRRKHKKK</sequence>
<comment type="caution">
    <text evidence="9">The sequence shown here is derived from an EMBL/GenBank/DDBJ whole genome shotgun (WGS) entry which is preliminary data.</text>
</comment>
<dbReference type="FunFam" id="4.10.950.10:FF:000001">
    <property type="entry name" value="50S ribosomal protein L2"/>
    <property type="match status" value="1"/>
</dbReference>
<dbReference type="SMART" id="SM01382">
    <property type="entry name" value="Ribosomal_L2_C"/>
    <property type="match status" value="1"/>
</dbReference>
<gene>
    <name evidence="9" type="ORF">A2Z68_00145</name>
</gene>
<protein>
    <recommendedName>
        <fullName evidence="4">Large ribosomal subunit protein uL2</fullName>
    </recommendedName>
    <alternativeName>
        <fullName evidence="5">50S ribosomal protein L2</fullName>
    </alternativeName>
</protein>
<dbReference type="InterPro" id="IPR022669">
    <property type="entry name" value="Ribosomal_uL2_C"/>
</dbReference>
<name>A0A1G2DZU9_9BACT</name>
<proteinExistence type="inferred from homology"/>
<dbReference type="InterPro" id="IPR022671">
    <property type="entry name" value="Ribosomal_uL2_CS"/>
</dbReference>
<dbReference type="InterPro" id="IPR008991">
    <property type="entry name" value="Translation_prot_SH3-like_sf"/>
</dbReference>
<dbReference type="GO" id="GO:0016740">
    <property type="term" value="F:transferase activity"/>
    <property type="evidence" value="ECO:0007669"/>
    <property type="project" value="InterPro"/>
</dbReference>
<evidence type="ECO:0000256" key="2">
    <source>
        <dbReference type="ARBA" id="ARBA00022980"/>
    </source>
</evidence>
<dbReference type="Pfam" id="PF00181">
    <property type="entry name" value="Ribosomal_L2_N"/>
    <property type="match status" value="1"/>
</dbReference>
<dbReference type="Proteomes" id="UP000176662">
    <property type="component" value="Unassembled WGS sequence"/>
</dbReference>
<dbReference type="PANTHER" id="PTHR13691">
    <property type="entry name" value="RIBOSOMAL PROTEIN L2"/>
    <property type="match status" value="1"/>
</dbReference>
<dbReference type="Pfam" id="PF03947">
    <property type="entry name" value="Ribosomal_L2_C"/>
    <property type="match status" value="1"/>
</dbReference>
<accession>A0A1G2DZU9</accession>
<feature type="region of interest" description="Disordered" evidence="6">
    <location>
        <begin position="198"/>
        <end position="224"/>
    </location>
</feature>
<dbReference type="Gene3D" id="4.10.950.10">
    <property type="entry name" value="Ribosomal protein L2, domain 3"/>
    <property type="match status" value="1"/>
</dbReference>
<comment type="similarity">
    <text evidence="1">Belongs to the universal ribosomal protein uL2 family.</text>
</comment>
<dbReference type="GO" id="GO:0003735">
    <property type="term" value="F:structural constituent of ribosome"/>
    <property type="evidence" value="ECO:0007669"/>
    <property type="project" value="InterPro"/>
</dbReference>
<keyword evidence="2 9" id="KW-0689">Ribosomal protein</keyword>
<dbReference type="InterPro" id="IPR005880">
    <property type="entry name" value="Ribosomal_uL2_bac/org-type"/>
</dbReference>
<dbReference type="SUPFAM" id="SSF50249">
    <property type="entry name" value="Nucleic acid-binding proteins"/>
    <property type="match status" value="1"/>
</dbReference>
<dbReference type="InterPro" id="IPR002171">
    <property type="entry name" value="Ribosomal_uL2"/>
</dbReference>
<dbReference type="SUPFAM" id="SSF50104">
    <property type="entry name" value="Translation proteins SH3-like domain"/>
    <property type="match status" value="1"/>
</dbReference>
<dbReference type="NCBIfam" id="TIGR01171">
    <property type="entry name" value="rplB_bact"/>
    <property type="match status" value="1"/>
</dbReference>
<evidence type="ECO:0000256" key="1">
    <source>
        <dbReference type="ARBA" id="ARBA00005636"/>
    </source>
</evidence>
<dbReference type="Gene3D" id="2.40.50.140">
    <property type="entry name" value="Nucleic acid-binding proteins"/>
    <property type="match status" value="1"/>
</dbReference>
<dbReference type="PANTHER" id="PTHR13691:SF5">
    <property type="entry name" value="LARGE RIBOSOMAL SUBUNIT PROTEIN UL2M"/>
    <property type="match status" value="1"/>
</dbReference>
<feature type="domain" description="Large ribosomal subunit protein uL2 C-terminal" evidence="7">
    <location>
        <begin position="105"/>
        <end position="234"/>
    </location>
</feature>
<keyword evidence="3" id="KW-0687">Ribonucleoprotein</keyword>
<organism evidence="9 10">
    <name type="scientific">Candidatus Nealsonbacteria bacterium RBG_13_38_11</name>
    <dbReference type="NCBI Taxonomy" id="1801662"/>
    <lineage>
        <taxon>Bacteria</taxon>
        <taxon>Candidatus Nealsoniibacteriota</taxon>
    </lineage>
</organism>
<dbReference type="InterPro" id="IPR012340">
    <property type="entry name" value="NA-bd_OB-fold"/>
</dbReference>
<dbReference type="GO" id="GO:0015934">
    <property type="term" value="C:large ribosomal subunit"/>
    <property type="evidence" value="ECO:0007669"/>
    <property type="project" value="InterPro"/>
</dbReference>
<evidence type="ECO:0000259" key="7">
    <source>
        <dbReference type="SMART" id="SM01382"/>
    </source>
</evidence>
<dbReference type="InterPro" id="IPR014722">
    <property type="entry name" value="Rib_uL2_dom2"/>
</dbReference>
<evidence type="ECO:0000313" key="10">
    <source>
        <dbReference type="Proteomes" id="UP000176662"/>
    </source>
</evidence>
<dbReference type="GO" id="GO:0003723">
    <property type="term" value="F:RNA binding"/>
    <property type="evidence" value="ECO:0007669"/>
    <property type="project" value="InterPro"/>
</dbReference>
<evidence type="ECO:0000256" key="5">
    <source>
        <dbReference type="ARBA" id="ARBA00035459"/>
    </source>
</evidence>
<dbReference type="PROSITE" id="PS00467">
    <property type="entry name" value="RIBOSOMAL_L2"/>
    <property type="match status" value="1"/>
</dbReference>
<dbReference type="EMBL" id="MHLX01000035">
    <property type="protein sequence ID" value="OGZ18458.1"/>
    <property type="molecule type" value="Genomic_DNA"/>
</dbReference>
<dbReference type="SMART" id="SM01383">
    <property type="entry name" value="Ribosomal_L2"/>
    <property type="match status" value="1"/>
</dbReference>
<dbReference type="FunFam" id="2.30.30.30:FF:000001">
    <property type="entry name" value="50S ribosomal protein L2"/>
    <property type="match status" value="1"/>
</dbReference>
<evidence type="ECO:0000256" key="3">
    <source>
        <dbReference type="ARBA" id="ARBA00023274"/>
    </source>
</evidence>
<reference evidence="9 10" key="1">
    <citation type="journal article" date="2016" name="Nat. Commun.">
        <title>Thousands of microbial genomes shed light on interconnected biogeochemical processes in an aquifer system.</title>
        <authorList>
            <person name="Anantharaman K."/>
            <person name="Brown C.T."/>
            <person name="Hug L.A."/>
            <person name="Sharon I."/>
            <person name="Castelle C.J."/>
            <person name="Probst A.J."/>
            <person name="Thomas B.C."/>
            <person name="Singh A."/>
            <person name="Wilkins M.J."/>
            <person name="Karaoz U."/>
            <person name="Brodie E.L."/>
            <person name="Williams K.H."/>
            <person name="Hubbard S.S."/>
            <person name="Banfield J.F."/>
        </authorList>
    </citation>
    <scope>NUCLEOTIDE SEQUENCE [LARGE SCALE GENOMIC DNA]</scope>
</reference>
<dbReference type="Gene3D" id="2.30.30.30">
    <property type="match status" value="1"/>
</dbReference>
<dbReference type="GO" id="GO:0002181">
    <property type="term" value="P:cytoplasmic translation"/>
    <property type="evidence" value="ECO:0007669"/>
    <property type="project" value="TreeGrafter"/>
</dbReference>
<evidence type="ECO:0000313" key="9">
    <source>
        <dbReference type="EMBL" id="OGZ18458.1"/>
    </source>
</evidence>
<dbReference type="InterPro" id="IPR014726">
    <property type="entry name" value="Ribosomal_uL2_dom3"/>
</dbReference>
<dbReference type="PIRSF" id="PIRSF002158">
    <property type="entry name" value="Ribosomal_L2"/>
    <property type="match status" value="1"/>
</dbReference>
<feature type="domain" description="Large ribosomal subunit protein uL2 RNA-binding" evidence="8">
    <location>
        <begin position="23"/>
        <end position="99"/>
    </location>
</feature>
<evidence type="ECO:0000256" key="4">
    <source>
        <dbReference type="ARBA" id="ARBA00035242"/>
    </source>
</evidence>
<evidence type="ECO:0000259" key="8">
    <source>
        <dbReference type="SMART" id="SM01383"/>
    </source>
</evidence>
<dbReference type="AlphaFoldDB" id="A0A1G2DZU9"/>
<dbReference type="InterPro" id="IPR022666">
    <property type="entry name" value="Ribosomal_uL2_RNA-bd_dom"/>
</dbReference>
<evidence type="ECO:0000256" key="6">
    <source>
        <dbReference type="SAM" id="MobiDB-lite"/>
    </source>
</evidence>